<evidence type="ECO:0000313" key="2">
    <source>
        <dbReference type="EMBL" id="ACR34095.1"/>
    </source>
</evidence>
<dbReference type="EMBL" id="BT083742">
    <property type="protein sequence ID" value="ACR34095.1"/>
    <property type="molecule type" value="mRNA"/>
</dbReference>
<reference evidence="2" key="1">
    <citation type="journal article" date="2009" name="PLoS Genet.">
        <title>Sequencing, mapping, and analysis of 27,455 maize full-length cDNAs.</title>
        <authorList>
            <person name="Soderlund C."/>
            <person name="Descour A."/>
            <person name="Kudrna D."/>
            <person name="Bomhoff M."/>
            <person name="Boyd L."/>
            <person name="Currie J."/>
            <person name="Angelova A."/>
            <person name="Collura K."/>
            <person name="Wissotski M."/>
            <person name="Ashley E."/>
            <person name="Morrow D."/>
            <person name="Fernandes J."/>
            <person name="Walbot V."/>
            <person name="Yu Y."/>
        </authorList>
    </citation>
    <scope>NUCLEOTIDE SEQUENCE</scope>
    <source>
        <strain evidence="2">B73</strain>
    </source>
</reference>
<protein>
    <submittedName>
        <fullName evidence="2">Uncharacterized protein</fullName>
    </submittedName>
</protein>
<evidence type="ECO:0000256" key="1">
    <source>
        <dbReference type="SAM" id="MobiDB-lite"/>
    </source>
</evidence>
<feature type="region of interest" description="Disordered" evidence="1">
    <location>
        <begin position="52"/>
        <end position="94"/>
    </location>
</feature>
<sequence>MKVIKGTTYLALEIPCTRMILQILETSRGYGVDDVVDHVRWRIRGHRIRPTSKFGRVRPSPRSRELPLGLLHTGSPSPSSRGRTVSQGRIRTRRRRARLAAAQRRTTDSIGNKPNTPMNFYAHQRTSLAGPGAATFAPHDPTNSPFLSPRVRLQISPVGFLRSPSLSNGHDTPWANALPYFWLTRAVSSRAMIAPLLCAANEWSIPLRTARDPHPTDLSVHCARVW</sequence>
<reference evidence="2" key="2">
    <citation type="submission" date="2012-06" db="EMBL/GenBank/DDBJ databases">
        <authorList>
            <person name="Yu Y."/>
            <person name="Currie J."/>
            <person name="Lomeli R."/>
            <person name="Angelova A."/>
            <person name="Collura K."/>
            <person name="Wissotski M."/>
            <person name="Campos D."/>
            <person name="Kudrna D."/>
            <person name="Golser W."/>
            <person name="Ashely E."/>
            <person name="Descour A."/>
            <person name="Fernandes J."/>
            <person name="Soderlund C."/>
            <person name="Walbot V."/>
        </authorList>
    </citation>
    <scope>NUCLEOTIDE SEQUENCE</scope>
    <source>
        <strain evidence="2">B73</strain>
    </source>
</reference>
<dbReference type="AlphaFoldDB" id="C4IYU5"/>
<name>C4IYU5_MAIZE</name>
<feature type="compositionally biased region" description="Basic residues" evidence="1">
    <location>
        <begin position="52"/>
        <end position="61"/>
    </location>
</feature>
<organism evidence="2">
    <name type="scientific">Zea mays</name>
    <name type="common">Maize</name>
    <dbReference type="NCBI Taxonomy" id="4577"/>
    <lineage>
        <taxon>Eukaryota</taxon>
        <taxon>Viridiplantae</taxon>
        <taxon>Streptophyta</taxon>
        <taxon>Embryophyta</taxon>
        <taxon>Tracheophyta</taxon>
        <taxon>Spermatophyta</taxon>
        <taxon>Magnoliopsida</taxon>
        <taxon>Liliopsida</taxon>
        <taxon>Poales</taxon>
        <taxon>Poaceae</taxon>
        <taxon>PACMAD clade</taxon>
        <taxon>Panicoideae</taxon>
        <taxon>Andropogonodae</taxon>
        <taxon>Andropogoneae</taxon>
        <taxon>Tripsacinae</taxon>
        <taxon>Zea</taxon>
    </lineage>
</organism>
<accession>C4IYU5</accession>
<feature type="compositionally biased region" description="Polar residues" evidence="1">
    <location>
        <begin position="74"/>
        <end position="87"/>
    </location>
</feature>
<proteinExistence type="evidence at transcript level"/>